<proteinExistence type="predicted"/>
<dbReference type="InterPro" id="IPR050942">
    <property type="entry name" value="F-box_BR-signaling"/>
</dbReference>
<dbReference type="Pfam" id="PF03478">
    <property type="entry name" value="Beta-prop_KIB1-4"/>
    <property type="match status" value="1"/>
</dbReference>
<sequence length="377" mass="43567">MKMIFRAAAARLHGHGRRMMSTNPHPPKLWLMLPPTFDRRRGGMVYNFYSPAEQEVVLINKYGPGPDPPELPDDNAQVVGSSHGWLALMNRRNNELFLSNPITRRHIRLPPIQSLPNPELNLLPGGKARVSKLILSASPDNKECRAMVSFGQDDRLAFCRLGHSQEWVPIGKPYMDRDDEIYKIVYPKSYDDFVFSSKSNVFTCLTKSGIHVWGLEEWDLTNMDSPKLAWIRKNDDKYEDEADDEFVRGEHLAYAEQTDELFLVMRYIDKPERKTAFLVPYRVKKEEDGWMRTYPCSCLGDLALFVGTNHSFAISHFNPNSIYFTHHKQHHHQSDVGIYDNTKYTVSNCYYPIPWHHTNTNNTSIAPPPIWFTPTLI</sequence>
<evidence type="ECO:0000313" key="2">
    <source>
        <dbReference type="EMBL" id="KAL1565599.1"/>
    </source>
</evidence>
<dbReference type="Proteomes" id="UP001567538">
    <property type="component" value="Unassembled WGS sequence"/>
</dbReference>
<evidence type="ECO:0000259" key="1">
    <source>
        <dbReference type="Pfam" id="PF03478"/>
    </source>
</evidence>
<protein>
    <recommendedName>
        <fullName evidence="1">KIB1-4 beta-propeller domain-containing protein</fullName>
    </recommendedName>
</protein>
<reference evidence="2 3" key="1">
    <citation type="submission" date="2024-06" db="EMBL/GenBank/DDBJ databases">
        <title>A chromosome level genome sequence of Diviner's sage (Salvia divinorum).</title>
        <authorList>
            <person name="Ford S.A."/>
            <person name="Ro D.-K."/>
            <person name="Ness R.W."/>
            <person name="Phillips M.A."/>
        </authorList>
    </citation>
    <scope>NUCLEOTIDE SEQUENCE [LARGE SCALE GENOMIC DNA]</scope>
    <source>
        <strain evidence="2">SAF-2024a</strain>
        <tissue evidence="2">Leaf</tissue>
    </source>
</reference>
<feature type="domain" description="KIB1-4 beta-propeller" evidence="1">
    <location>
        <begin position="71"/>
        <end position="340"/>
    </location>
</feature>
<accession>A0ABD1ICZ8</accession>
<organism evidence="2 3">
    <name type="scientific">Salvia divinorum</name>
    <name type="common">Maria pastora</name>
    <name type="synonym">Diviner's sage</name>
    <dbReference type="NCBI Taxonomy" id="28513"/>
    <lineage>
        <taxon>Eukaryota</taxon>
        <taxon>Viridiplantae</taxon>
        <taxon>Streptophyta</taxon>
        <taxon>Embryophyta</taxon>
        <taxon>Tracheophyta</taxon>
        <taxon>Spermatophyta</taxon>
        <taxon>Magnoliopsida</taxon>
        <taxon>eudicotyledons</taxon>
        <taxon>Gunneridae</taxon>
        <taxon>Pentapetalae</taxon>
        <taxon>asterids</taxon>
        <taxon>lamiids</taxon>
        <taxon>Lamiales</taxon>
        <taxon>Lamiaceae</taxon>
        <taxon>Nepetoideae</taxon>
        <taxon>Mentheae</taxon>
        <taxon>Salviinae</taxon>
        <taxon>Salvia</taxon>
        <taxon>Salvia subgen. Calosphace</taxon>
    </lineage>
</organism>
<name>A0ABD1ICZ8_SALDI</name>
<comment type="caution">
    <text evidence="2">The sequence shown here is derived from an EMBL/GenBank/DDBJ whole genome shotgun (WGS) entry which is preliminary data.</text>
</comment>
<dbReference type="InterPro" id="IPR005174">
    <property type="entry name" value="KIB1-4_b-propeller"/>
</dbReference>
<dbReference type="PANTHER" id="PTHR44259">
    <property type="entry name" value="OS07G0183000 PROTEIN-RELATED"/>
    <property type="match status" value="1"/>
</dbReference>
<evidence type="ECO:0000313" key="3">
    <source>
        <dbReference type="Proteomes" id="UP001567538"/>
    </source>
</evidence>
<gene>
    <name evidence="2" type="ORF">AAHA92_07794</name>
</gene>
<dbReference type="AlphaFoldDB" id="A0ABD1ICZ8"/>
<dbReference type="PANTHER" id="PTHR44259:SF37">
    <property type="entry name" value="DUF1618 DOMAIN-CONTAINING PROTEIN"/>
    <property type="match status" value="1"/>
</dbReference>
<dbReference type="EMBL" id="JBEAFC010000003">
    <property type="protein sequence ID" value="KAL1565599.1"/>
    <property type="molecule type" value="Genomic_DNA"/>
</dbReference>
<keyword evidence="3" id="KW-1185">Reference proteome</keyword>